<dbReference type="Proteomes" id="UP001255696">
    <property type="component" value="Unassembled WGS sequence"/>
</dbReference>
<name>A0AAW8TQD4_9ENTE</name>
<dbReference type="AlphaFoldDB" id="A0AAW8TQD4"/>
<evidence type="ECO:0000313" key="1">
    <source>
        <dbReference type="EMBL" id="MDT2797420.1"/>
    </source>
</evidence>
<organism evidence="1 2">
    <name type="scientific">Enterococcus cecorum</name>
    <dbReference type="NCBI Taxonomy" id="44008"/>
    <lineage>
        <taxon>Bacteria</taxon>
        <taxon>Bacillati</taxon>
        <taxon>Bacillota</taxon>
        <taxon>Bacilli</taxon>
        <taxon>Lactobacillales</taxon>
        <taxon>Enterococcaceae</taxon>
        <taxon>Enterococcus</taxon>
    </lineage>
</organism>
<proteinExistence type="predicted"/>
<evidence type="ECO:0000313" key="2">
    <source>
        <dbReference type="Proteomes" id="UP001255696"/>
    </source>
</evidence>
<dbReference type="EMBL" id="JARQBI010000024">
    <property type="protein sequence ID" value="MDT2797420.1"/>
    <property type="molecule type" value="Genomic_DNA"/>
</dbReference>
<reference evidence="1" key="1">
    <citation type="submission" date="2023-03" db="EMBL/GenBank/DDBJ databases">
        <authorList>
            <person name="Shen W."/>
            <person name="Cai J."/>
        </authorList>
    </citation>
    <scope>NUCLEOTIDE SEQUENCE</scope>
    <source>
        <strain evidence="1">B245-2</strain>
    </source>
</reference>
<accession>A0AAW8TQD4</accession>
<protein>
    <submittedName>
        <fullName evidence="1">Phage tail protein</fullName>
    </submittedName>
</protein>
<dbReference type="InterPro" id="IPR006490">
    <property type="entry name" value="Maj_tail_phi13"/>
</dbReference>
<dbReference type="RefSeq" id="WP_311898180.1">
    <property type="nucleotide sequence ID" value="NZ_JARQBI010000024.1"/>
</dbReference>
<comment type="caution">
    <text evidence="1">The sequence shown here is derived from an EMBL/GenBank/DDBJ whole genome shotgun (WGS) entry which is preliminary data.</text>
</comment>
<gene>
    <name evidence="1" type="ORF">P7H47_09245</name>
</gene>
<sequence>MATKENKVVYGLENAYYAKLTFGDGGTPTFATPVRLPGAVELSLEPQSNEVTFAADNDANYFQEEENQGYSGKLTIANVPLSFYKEILGEEENSADGTMIEYADAKFSPFALLFQFDGDKTKTRHVLYYCSASRVTIASKTGKDISGAELNIIAKQLSKDEKKYVKSKTTSDQAAKYADWFKNVYLPTPTL</sequence>
<dbReference type="NCBIfam" id="TIGR01603">
    <property type="entry name" value="maj_tail_phi13"/>
    <property type="match status" value="1"/>
</dbReference>